<accession>A0A9D1KER6</accession>
<name>A0A9D1KER6_9BACT</name>
<reference evidence="2" key="1">
    <citation type="submission" date="2020-10" db="EMBL/GenBank/DDBJ databases">
        <authorList>
            <person name="Gilroy R."/>
        </authorList>
    </citation>
    <scope>NUCLEOTIDE SEQUENCE</scope>
    <source>
        <strain evidence="2">21143</strain>
    </source>
</reference>
<dbReference type="EMBL" id="DVKT01000051">
    <property type="protein sequence ID" value="HIT39702.1"/>
    <property type="molecule type" value="Genomic_DNA"/>
</dbReference>
<feature type="compositionally biased region" description="Polar residues" evidence="1">
    <location>
        <begin position="1"/>
        <end position="15"/>
    </location>
</feature>
<comment type="caution">
    <text evidence="2">The sequence shown here is derived from an EMBL/GenBank/DDBJ whole genome shotgun (WGS) entry which is preliminary data.</text>
</comment>
<gene>
    <name evidence="2" type="ORF">IAD06_06665</name>
</gene>
<evidence type="ECO:0008006" key="4">
    <source>
        <dbReference type="Google" id="ProtNLM"/>
    </source>
</evidence>
<evidence type="ECO:0000313" key="2">
    <source>
        <dbReference type="EMBL" id="HIT39702.1"/>
    </source>
</evidence>
<feature type="region of interest" description="Disordered" evidence="1">
    <location>
        <begin position="1"/>
        <end position="20"/>
    </location>
</feature>
<dbReference type="AlphaFoldDB" id="A0A9D1KER6"/>
<proteinExistence type="predicted"/>
<sequence length="167" mass="18392">MVSSCGSSKSTQSELYETPCSGPGFRTEVSHFRAAASAVAGNEDVARKQATASARQELATIINTTVKAVADNYAKNYVKGEEAETTQRYEDLGRTVVNQRLTGSHVICEKYRKNANGTFTCYVCVELASEDVLAALNSSISDDSKLRIDYDYEKFKKIFEEEMSKAQ</sequence>
<reference evidence="2" key="2">
    <citation type="journal article" date="2021" name="PeerJ">
        <title>Extensive microbial diversity within the chicken gut microbiome revealed by metagenomics and culture.</title>
        <authorList>
            <person name="Gilroy R."/>
            <person name="Ravi A."/>
            <person name="Getino M."/>
            <person name="Pursley I."/>
            <person name="Horton D.L."/>
            <person name="Alikhan N.F."/>
            <person name="Baker D."/>
            <person name="Gharbi K."/>
            <person name="Hall N."/>
            <person name="Watson M."/>
            <person name="Adriaenssens E.M."/>
            <person name="Foster-Nyarko E."/>
            <person name="Jarju S."/>
            <person name="Secka A."/>
            <person name="Antonio M."/>
            <person name="Oren A."/>
            <person name="Chaudhuri R.R."/>
            <person name="La Ragione R."/>
            <person name="Hildebrand F."/>
            <person name="Pallen M.J."/>
        </authorList>
    </citation>
    <scope>NUCLEOTIDE SEQUENCE</scope>
    <source>
        <strain evidence="2">21143</strain>
    </source>
</reference>
<dbReference type="Proteomes" id="UP000886722">
    <property type="component" value="Unassembled WGS sequence"/>
</dbReference>
<evidence type="ECO:0000313" key="3">
    <source>
        <dbReference type="Proteomes" id="UP000886722"/>
    </source>
</evidence>
<protein>
    <recommendedName>
        <fullName evidence="4">Lipoprotein</fullName>
    </recommendedName>
</protein>
<evidence type="ECO:0000256" key="1">
    <source>
        <dbReference type="SAM" id="MobiDB-lite"/>
    </source>
</evidence>
<organism evidence="2 3">
    <name type="scientific">Candidatus Caccoplasma intestinavium</name>
    <dbReference type="NCBI Taxonomy" id="2840716"/>
    <lineage>
        <taxon>Bacteria</taxon>
        <taxon>Pseudomonadati</taxon>
        <taxon>Bacteroidota</taxon>
        <taxon>Bacteroidia</taxon>
        <taxon>Bacteroidales</taxon>
        <taxon>Bacteroidaceae</taxon>
        <taxon>Bacteroidaceae incertae sedis</taxon>
        <taxon>Candidatus Caccoplasma</taxon>
    </lineage>
</organism>